<dbReference type="Pfam" id="PF01593">
    <property type="entry name" value="Amino_oxidase"/>
    <property type="match status" value="1"/>
</dbReference>
<keyword evidence="3" id="KW-1185">Reference proteome</keyword>
<reference evidence="2 3" key="1">
    <citation type="submission" date="2023-03" db="EMBL/GenBank/DDBJ databases">
        <title>Genome sequence of Microbacterium sp. KACC 23027.</title>
        <authorList>
            <person name="Kim S."/>
            <person name="Heo J."/>
            <person name="Kwon S.-W."/>
        </authorList>
    </citation>
    <scope>NUCLEOTIDE SEQUENCE [LARGE SCALE GENOMIC DNA]</scope>
    <source>
        <strain evidence="2 3">KACC 23027</strain>
    </source>
</reference>
<dbReference type="SUPFAM" id="SSF51905">
    <property type="entry name" value="FAD/NAD(P)-binding domain"/>
    <property type="match status" value="1"/>
</dbReference>
<name>A0ABY8BXD1_9MICO</name>
<evidence type="ECO:0000313" key="3">
    <source>
        <dbReference type="Proteomes" id="UP001214553"/>
    </source>
</evidence>
<dbReference type="InterPro" id="IPR036188">
    <property type="entry name" value="FAD/NAD-bd_sf"/>
</dbReference>
<feature type="domain" description="Amine oxidase" evidence="1">
    <location>
        <begin position="12"/>
        <end position="459"/>
    </location>
</feature>
<dbReference type="PANTHER" id="PTHR42923:SF3">
    <property type="entry name" value="PROTOPORPHYRINOGEN OXIDASE"/>
    <property type="match status" value="1"/>
</dbReference>
<organism evidence="2 3">
    <name type="scientific">Microbacterium horticulturae</name>
    <dbReference type="NCBI Taxonomy" id="3028316"/>
    <lineage>
        <taxon>Bacteria</taxon>
        <taxon>Bacillati</taxon>
        <taxon>Actinomycetota</taxon>
        <taxon>Actinomycetes</taxon>
        <taxon>Micrococcales</taxon>
        <taxon>Microbacteriaceae</taxon>
        <taxon>Microbacterium</taxon>
    </lineage>
</organism>
<dbReference type="SUPFAM" id="SSF54373">
    <property type="entry name" value="FAD-linked reductases, C-terminal domain"/>
    <property type="match status" value="1"/>
</dbReference>
<sequence>MTRLIVIGGGAAGLVAAREAAASGAEVTALEAKSSVGGSIARHDVAALTLDAGAESFATRGGAVAPLLDELDLSDRIVWPHIAGSWLHLPDRTVPSPKGGMLGIPTDPQSPEVVAAIGVDAAARAAHDLDDPLPAGFAPATLGALVRVRMGQAVLDRLVSPVANGVYSTPADDLAVDAIAPGLRAALTRTGSLARAVRELRGGIAAKPGAAAGGLRGGMWTLMSALADDIGARGGQVLVDAPVRGIHRDGDTWLVDVDRGETLRADAVIVATAQSAAVRLLGGLIPSAEWPAPTRVDLATLVLDAPALDAAPRGTGLLVADDAHDVVAAKALTHASIKWAWVAQQAGPGRHVVRLSYGQAGHRSQAADIDDAALQELAMRDAAALLGVRLEAAQLAGFARSTWTNAVSLAARGQAERVAAVREAVAAVPGLEVAGTWVAGTGLASVVPDARAAASRAVAR</sequence>
<dbReference type="PRINTS" id="PR00411">
    <property type="entry name" value="PNDRDTASEI"/>
</dbReference>
<dbReference type="InterPro" id="IPR002937">
    <property type="entry name" value="Amino_oxidase"/>
</dbReference>
<dbReference type="InterPro" id="IPR050464">
    <property type="entry name" value="Zeta_carotene_desat/Oxidored"/>
</dbReference>
<dbReference type="Proteomes" id="UP001214553">
    <property type="component" value="Chromosome"/>
</dbReference>
<protein>
    <submittedName>
        <fullName evidence="2">FAD-dependent oxidoreductase</fullName>
    </submittedName>
</protein>
<dbReference type="Gene3D" id="3.90.660.20">
    <property type="entry name" value="Protoporphyrinogen oxidase, mitochondrial, domain 2"/>
    <property type="match status" value="1"/>
</dbReference>
<evidence type="ECO:0000313" key="2">
    <source>
        <dbReference type="EMBL" id="WEG08555.1"/>
    </source>
</evidence>
<dbReference type="Gene3D" id="1.10.3110.10">
    <property type="entry name" value="protoporphyrinogen ix oxidase, domain 3"/>
    <property type="match status" value="1"/>
</dbReference>
<dbReference type="EMBL" id="CP119108">
    <property type="protein sequence ID" value="WEG08555.1"/>
    <property type="molecule type" value="Genomic_DNA"/>
</dbReference>
<dbReference type="RefSeq" id="WP_275277883.1">
    <property type="nucleotide sequence ID" value="NZ_CP119108.1"/>
</dbReference>
<evidence type="ECO:0000259" key="1">
    <source>
        <dbReference type="Pfam" id="PF01593"/>
    </source>
</evidence>
<dbReference type="Gene3D" id="3.50.50.60">
    <property type="entry name" value="FAD/NAD(P)-binding domain"/>
    <property type="match status" value="1"/>
</dbReference>
<gene>
    <name evidence="2" type="ORF">PU630_15115</name>
</gene>
<proteinExistence type="predicted"/>
<dbReference type="PANTHER" id="PTHR42923">
    <property type="entry name" value="PROTOPORPHYRINOGEN OXIDASE"/>
    <property type="match status" value="1"/>
</dbReference>
<accession>A0ABY8BXD1</accession>